<dbReference type="AlphaFoldDB" id="A0A2K9ECM2"/>
<dbReference type="SUPFAM" id="SSF56801">
    <property type="entry name" value="Acetyl-CoA synthetase-like"/>
    <property type="match status" value="1"/>
</dbReference>
<dbReference type="Pfam" id="PF23562">
    <property type="entry name" value="AMP-binding_C_3"/>
    <property type="match status" value="1"/>
</dbReference>
<dbReference type="GO" id="GO:0006631">
    <property type="term" value="P:fatty acid metabolic process"/>
    <property type="evidence" value="ECO:0007669"/>
    <property type="project" value="TreeGrafter"/>
</dbReference>
<evidence type="ECO:0000256" key="1">
    <source>
        <dbReference type="ARBA" id="ARBA00006432"/>
    </source>
</evidence>
<proteinExistence type="inferred from homology"/>
<dbReference type="KEGG" id="paro:CUV01_04025"/>
<protein>
    <submittedName>
        <fullName evidence="3">Feruloyl-CoA synthetase</fullName>
    </submittedName>
</protein>
<dbReference type="Gene3D" id="3.40.50.12780">
    <property type="entry name" value="N-terminal domain of ligase-like"/>
    <property type="match status" value="1"/>
</dbReference>
<sequence>MPKRACKPFWKNASRFFAKFKRKQVVTDIPPLNADNIEERAAWARANTVTEWIAHDTIREDRADGTILLRAAQPLGEVAPNTGHWLHHWAAATPDRMALTERAGPDMDRGPWREVTYGELLGQVRAVGSALLARGLGAGDSIAVLSGNGIDHLILSLAAQYVGVPVVPLAEQYALIEEAHGRLVFVLDKVHPKLAFMDDASRYAAALRLPQLDGVEVVAARPDGAPRDVTAFADLLATPDHLDLDERHAQVGPETLAKILFTSGSSSEPKGVLTTHGMMCANQAQMSAVMPYLSARPPSVTDWLPWNHVFGGSHNVNMMLAHGGTLTIDQGKPTARGFATTLANRREHPGTLAFNVPVGFAMLTDAAHDDAETRKALFKDLDLIFYAGASLPQEVWLRLERFCIEERGGLPMMASSWGLTETAPACLMVHEPIGRSGVIGVPLPAVEVKLIPDQDMRCEIRVKGPNVTAGYFQDPEKTAAAFDDEGFFITGDAVRFVNPKDPARGLIFDGRVSEDFKLNTGTWVQAGSLRMTALDRLKGLVQDLVVCGHDRGEVGLLLFPLPQQISDENTARGALIDPHLSARIEAALREMNDGVSGSAKRITRAMVLSDPPSLAGQEVTDKGSLNIRKILTRRADLLERLYDNEDPALIRV</sequence>
<evidence type="ECO:0000313" key="3">
    <source>
        <dbReference type="EMBL" id="AUH32660.1"/>
    </source>
</evidence>
<evidence type="ECO:0000259" key="2">
    <source>
        <dbReference type="Pfam" id="PF00501"/>
    </source>
</evidence>
<evidence type="ECO:0000313" key="4">
    <source>
        <dbReference type="Proteomes" id="UP000233742"/>
    </source>
</evidence>
<keyword evidence="4" id="KW-1185">Reference proteome</keyword>
<dbReference type="Pfam" id="PF00501">
    <property type="entry name" value="AMP-binding"/>
    <property type="match status" value="1"/>
</dbReference>
<feature type="domain" description="AMP-dependent synthetase/ligase" evidence="2">
    <location>
        <begin position="87"/>
        <end position="472"/>
    </location>
</feature>
<dbReference type="InterPro" id="IPR000873">
    <property type="entry name" value="AMP-dep_synth/lig_dom"/>
</dbReference>
<comment type="similarity">
    <text evidence="1">Belongs to the ATP-dependent AMP-binding enzyme family.</text>
</comment>
<accession>A0A2K9ECM2</accession>
<dbReference type="EMBL" id="CP025408">
    <property type="protein sequence ID" value="AUH32660.1"/>
    <property type="molecule type" value="Genomic_DNA"/>
</dbReference>
<reference evidence="3 4" key="1">
    <citation type="submission" date="2017-12" db="EMBL/GenBank/DDBJ databases">
        <authorList>
            <person name="Hurst M.R.H."/>
        </authorList>
    </citation>
    <scope>NUCLEOTIDE SEQUENCE [LARGE SCALE GENOMIC DNA]</scope>
    <source>
        <strain evidence="3 4">BM15</strain>
    </source>
</reference>
<dbReference type="OrthoDB" id="9803968at2"/>
<name>A0A2K9ECM2_9RHOB</name>
<dbReference type="Proteomes" id="UP000233742">
    <property type="component" value="Chromosome"/>
</dbReference>
<dbReference type="InterPro" id="IPR042099">
    <property type="entry name" value="ANL_N_sf"/>
</dbReference>
<gene>
    <name evidence="3" type="ORF">CUV01_04025</name>
</gene>
<dbReference type="GO" id="GO:0031956">
    <property type="term" value="F:medium-chain fatty acid-CoA ligase activity"/>
    <property type="evidence" value="ECO:0007669"/>
    <property type="project" value="TreeGrafter"/>
</dbReference>
<dbReference type="PROSITE" id="PS00455">
    <property type="entry name" value="AMP_BINDING"/>
    <property type="match status" value="1"/>
</dbReference>
<dbReference type="InterPro" id="IPR020845">
    <property type="entry name" value="AMP-binding_CS"/>
</dbReference>
<dbReference type="PANTHER" id="PTHR43201">
    <property type="entry name" value="ACYL-COA SYNTHETASE"/>
    <property type="match status" value="1"/>
</dbReference>
<organism evidence="3 4">
    <name type="scientific">Paracoccus tegillarcae</name>
    <dbReference type="NCBI Taxonomy" id="1529068"/>
    <lineage>
        <taxon>Bacteria</taxon>
        <taxon>Pseudomonadati</taxon>
        <taxon>Pseudomonadota</taxon>
        <taxon>Alphaproteobacteria</taxon>
        <taxon>Rhodobacterales</taxon>
        <taxon>Paracoccaceae</taxon>
        <taxon>Paracoccus</taxon>
    </lineage>
</organism>
<dbReference type="PANTHER" id="PTHR43201:SF8">
    <property type="entry name" value="ACYL-COA SYNTHETASE FAMILY MEMBER 3"/>
    <property type="match status" value="1"/>
</dbReference>